<evidence type="ECO:0000313" key="2">
    <source>
        <dbReference type="EMBL" id="NME71278.1"/>
    </source>
</evidence>
<accession>A0A7X9XC16</accession>
<proteinExistence type="predicted"/>
<feature type="transmembrane region" description="Helical" evidence="1">
    <location>
        <begin position="111"/>
        <end position="129"/>
    </location>
</feature>
<reference evidence="2 3" key="1">
    <citation type="submission" date="2020-04" db="EMBL/GenBank/DDBJ databases">
        <title>Flammeovirga sp. SR4, a novel species isolated from seawater.</title>
        <authorList>
            <person name="Wang X."/>
        </authorList>
    </citation>
    <scope>NUCLEOTIDE SEQUENCE [LARGE SCALE GENOMIC DNA]</scope>
    <source>
        <strain evidence="2 3">ATCC 23126</strain>
    </source>
</reference>
<keyword evidence="1" id="KW-1133">Transmembrane helix</keyword>
<dbReference type="Proteomes" id="UP000576082">
    <property type="component" value="Unassembled WGS sequence"/>
</dbReference>
<dbReference type="EMBL" id="JABANE010000092">
    <property type="protein sequence ID" value="NME71278.1"/>
    <property type="molecule type" value="Genomic_DNA"/>
</dbReference>
<comment type="caution">
    <text evidence="2">The sequence shown here is derived from an EMBL/GenBank/DDBJ whole genome shotgun (WGS) entry which is preliminary data.</text>
</comment>
<gene>
    <name evidence="2" type="ORF">HHU12_25155</name>
</gene>
<protein>
    <submittedName>
        <fullName evidence="2">Uncharacterized protein</fullName>
    </submittedName>
</protein>
<evidence type="ECO:0000313" key="3">
    <source>
        <dbReference type="Proteomes" id="UP000576082"/>
    </source>
</evidence>
<evidence type="ECO:0000256" key="1">
    <source>
        <dbReference type="SAM" id="Phobius"/>
    </source>
</evidence>
<dbReference type="AlphaFoldDB" id="A0A7X9XC16"/>
<feature type="transmembrane region" description="Helical" evidence="1">
    <location>
        <begin position="86"/>
        <end position="105"/>
    </location>
</feature>
<organism evidence="2 3">
    <name type="scientific">Flammeovirga aprica JL-4</name>
    <dbReference type="NCBI Taxonomy" id="694437"/>
    <lineage>
        <taxon>Bacteria</taxon>
        <taxon>Pseudomonadati</taxon>
        <taxon>Bacteroidota</taxon>
        <taxon>Cytophagia</taxon>
        <taxon>Cytophagales</taxon>
        <taxon>Flammeovirgaceae</taxon>
        <taxon>Flammeovirga</taxon>
    </lineage>
</organism>
<keyword evidence="1" id="KW-0472">Membrane</keyword>
<sequence length="228" mass="25389">MTRNEQLVFCKKCTNRKMNPKVGLICSLTGEKATFNGECPDYNLDETKKGYSGVEDMELAPEEIKARLSMEDLEELRLEQNLPMGLIAGIITGLVGSLVWSGISIATLYQINYLAIGIGVAVGISIRYFGKGLDKIFGVSGALIALSSIVLGNVLTIIGLIGNEQNLSFFQVLLLMDFSYIPELLMETFDPRDLIFYGFALAMGYKFSFRQFSTNELDEYRRKKIQSS</sequence>
<keyword evidence="3" id="KW-1185">Reference proteome</keyword>
<keyword evidence="1" id="KW-0812">Transmembrane</keyword>
<name>A0A7X9XC16_9BACT</name>
<feature type="transmembrane region" description="Helical" evidence="1">
    <location>
        <begin position="136"/>
        <end position="161"/>
    </location>
</feature>